<dbReference type="Pfam" id="PF01272">
    <property type="entry name" value="GreA_GreB"/>
    <property type="match status" value="1"/>
</dbReference>
<gene>
    <name evidence="3" type="ORF">RNAN_1045</name>
</gene>
<dbReference type="GO" id="GO:0003677">
    <property type="term" value="F:DNA binding"/>
    <property type="evidence" value="ECO:0007669"/>
    <property type="project" value="InterPro"/>
</dbReference>
<dbReference type="PROSITE" id="PS51257">
    <property type="entry name" value="PROKAR_LIPOPROTEIN"/>
    <property type="match status" value="1"/>
</dbReference>
<protein>
    <recommendedName>
        <fullName evidence="2">Transcription elongation factor GreA/GreB C-terminal domain-containing protein</fullName>
    </recommendedName>
</protein>
<feature type="domain" description="Transcription elongation factor GreA/GreB C-terminal" evidence="2">
    <location>
        <begin position="53"/>
        <end position="125"/>
    </location>
</feature>
<dbReference type="AlphaFoldDB" id="I1DVJ6"/>
<dbReference type="GO" id="GO:0032784">
    <property type="term" value="P:regulation of DNA-templated transcription elongation"/>
    <property type="evidence" value="ECO:0007669"/>
    <property type="project" value="InterPro"/>
</dbReference>
<dbReference type="Proteomes" id="UP000004374">
    <property type="component" value="Unassembled WGS sequence"/>
</dbReference>
<dbReference type="RefSeq" id="WP_008219423.1">
    <property type="nucleotide sequence ID" value="NZ_BAFK01000004.1"/>
</dbReference>
<dbReference type="SUPFAM" id="SSF54534">
    <property type="entry name" value="FKBP-like"/>
    <property type="match status" value="1"/>
</dbReference>
<evidence type="ECO:0000256" key="1">
    <source>
        <dbReference type="SAM" id="SignalP"/>
    </source>
</evidence>
<dbReference type="InterPro" id="IPR001437">
    <property type="entry name" value="Tscrpt_elong_fac_GreA/B_C"/>
</dbReference>
<dbReference type="Gene3D" id="3.10.50.30">
    <property type="entry name" value="Transcription elongation factor, GreA/GreB, C-terminal domain"/>
    <property type="match status" value="1"/>
</dbReference>
<feature type="signal peptide" evidence="1">
    <location>
        <begin position="1"/>
        <end position="21"/>
    </location>
</feature>
<dbReference type="EMBL" id="BAFK01000004">
    <property type="protein sequence ID" value="GAB58074.1"/>
    <property type="molecule type" value="Genomic_DNA"/>
</dbReference>
<keyword evidence="1" id="KW-0732">Signal</keyword>
<evidence type="ECO:0000259" key="2">
    <source>
        <dbReference type="Pfam" id="PF01272"/>
    </source>
</evidence>
<sequence length="136" mass="15180">MYFCYPKVSNSPLASIIAALACQPFLPVAPLALNRVVQFIADDNGQSRLNNDSSCVRIGSSVELKNLDTNEQGWLQLVYPLQASYQQGRISVLSPLGRALLGQTTEADIQLTVLRHRLRLRVLSVINVQQRMKRKT</sequence>
<dbReference type="InterPro" id="IPR023459">
    <property type="entry name" value="Tscrpt_elong_fac_GreA/B_fam"/>
</dbReference>
<dbReference type="PANTHER" id="PTHR30437:SF5">
    <property type="entry name" value="REGULATOR OF NUCLEOSIDE DIPHOSPHATE KINASE"/>
    <property type="match status" value="1"/>
</dbReference>
<accession>I1DVJ6</accession>
<keyword evidence="4" id="KW-1185">Reference proteome</keyword>
<dbReference type="PANTHER" id="PTHR30437">
    <property type="entry name" value="TRANSCRIPTION ELONGATION FACTOR GREA"/>
    <property type="match status" value="1"/>
</dbReference>
<feature type="chain" id="PRO_5003639516" description="Transcription elongation factor GreA/GreB C-terminal domain-containing protein" evidence="1">
    <location>
        <begin position="22"/>
        <end position="136"/>
    </location>
</feature>
<comment type="caution">
    <text evidence="3">The sequence shown here is derived from an EMBL/GenBank/DDBJ whole genome shotgun (WGS) entry which is preliminary data.</text>
</comment>
<dbReference type="OrthoDB" id="5768929at2"/>
<dbReference type="GO" id="GO:0006354">
    <property type="term" value="P:DNA-templated transcription elongation"/>
    <property type="evidence" value="ECO:0007669"/>
    <property type="project" value="TreeGrafter"/>
</dbReference>
<dbReference type="GO" id="GO:0070063">
    <property type="term" value="F:RNA polymerase binding"/>
    <property type="evidence" value="ECO:0007669"/>
    <property type="project" value="InterPro"/>
</dbReference>
<dbReference type="STRING" id="562729.RNAN_1045"/>
<reference evidence="3 4" key="1">
    <citation type="journal article" date="2012" name="J. Bacteriol.">
        <title>Genome Sequence of the Protease-Producing Bacterium Rheinheimera nanhaiensis E407-8T, Isolated from Deep-Sea Sediment of the South China Sea.</title>
        <authorList>
            <person name="Zhang X.-Y."/>
            <person name="Zhang Y.-J."/>
            <person name="Qin Q.-L."/>
            <person name="Xie B.-B."/>
            <person name="Chen X.-L."/>
            <person name="Zhou B.-C."/>
            <person name="Zhang Y.-Z."/>
        </authorList>
    </citation>
    <scope>NUCLEOTIDE SEQUENCE [LARGE SCALE GENOMIC DNA]</scope>
    <source>
        <strain evidence="3 4">E407-8</strain>
    </source>
</reference>
<evidence type="ECO:0000313" key="3">
    <source>
        <dbReference type="EMBL" id="GAB58074.1"/>
    </source>
</evidence>
<organism evidence="3 4">
    <name type="scientific">Rheinheimera nanhaiensis E407-8</name>
    <dbReference type="NCBI Taxonomy" id="562729"/>
    <lineage>
        <taxon>Bacteria</taxon>
        <taxon>Pseudomonadati</taxon>
        <taxon>Pseudomonadota</taxon>
        <taxon>Gammaproteobacteria</taxon>
        <taxon>Chromatiales</taxon>
        <taxon>Chromatiaceae</taxon>
        <taxon>Rheinheimera</taxon>
    </lineage>
</organism>
<dbReference type="InterPro" id="IPR036953">
    <property type="entry name" value="GreA/GreB_C_sf"/>
</dbReference>
<name>I1DVJ6_9GAMM</name>
<evidence type="ECO:0000313" key="4">
    <source>
        <dbReference type="Proteomes" id="UP000004374"/>
    </source>
</evidence>
<proteinExistence type="predicted"/>